<evidence type="ECO:0000256" key="5">
    <source>
        <dbReference type="SAM" id="Phobius"/>
    </source>
</evidence>
<reference evidence="7" key="1">
    <citation type="submission" date="2023-11" db="EMBL/GenBank/DDBJ databases">
        <title>Genome assemblies of two species of porcelain crab, Petrolisthes cinctipes and Petrolisthes manimaculis (Anomura: Porcellanidae).</title>
        <authorList>
            <person name="Angst P."/>
        </authorList>
    </citation>
    <scope>NUCLEOTIDE SEQUENCE</scope>
    <source>
        <strain evidence="7">PB745_02</strain>
        <tissue evidence="7">Gill</tissue>
    </source>
</reference>
<feature type="transmembrane region" description="Helical" evidence="5">
    <location>
        <begin position="240"/>
        <end position="259"/>
    </location>
</feature>
<dbReference type="InterPro" id="IPR051170">
    <property type="entry name" value="Neural/epithelial_adhesion"/>
</dbReference>
<evidence type="ECO:0000256" key="2">
    <source>
        <dbReference type="ARBA" id="ARBA00023157"/>
    </source>
</evidence>
<feature type="non-terminal residue" evidence="7">
    <location>
        <position position="1"/>
    </location>
</feature>
<organism evidence="7 8">
    <name type="scientific">Petrolisthes manimaculis</name>
    <dbReference type="NCBI Taxonomy" id="1843537"/>
    <lineage>
        <taxon>Eukaryota</taxon>
        <taxon>Metazoa</taxon>
        <taxon>Ecdysozoa</taxon>
        <taxon>Arthropoda</taxon>
        <taxon>Crustacea</taxon>
        <taxon>Multicrustacea</taxon>
        <taxon>Malacostraca</taxon>
        <taxon>Eumalacostraca</taxon>
        <taxon>Eucarida</taxon>
        <taxon>Decapoda</taxon>
        <taxon>Pleocyemata</taxon>
        <taxon>Anomura</taxon>
        <taxon>Galatheoidea</taxon>
        <taxon>Porcellanidae</taxon>
        <taxon>Petrolisthes</taxon>
    </lineage>
</organism>
<accession>A0AAE1NVG5</accession>
<gene>
    <name evidence="7" type="ORF">Pmani_031631</name>
</gene>
<dbReference type="AlphaFoldDB" id="A0AAE1NVG5"/>
<keyword evidence="1" id="KW-0677">Repeat</keyword>
<dbReference type="PANTHER" id="PTHR12231">
    <property type="entry name" value="CTX-RELATED TYPE I TRANSMEMBRANE PROTEIN"/>
    <property type="match status" value="1"/>
</dbReference>
<dbReference type="InterPro" id="IPR013783">
    <property type="entry name" value="Ig-like_fold"/>
</dbReference>
<keyword evidence="8" id="KW-1185">Reference proteome</keyword>
<evidence type="ECO:0000259" key="6">
    <source>
        <dbReference type="PROSITE" id="PS50835"/>
    </source>
</evidence>
<keyword evidence="5" id="KW-1133">Transmembrane helix</keyword>
<feature type="domain" description="Ig-like" evidence="6">
    <location>
        <begin position="46"/>
        <end position="138"/>
    </location>
</feature>
<feature type="region of interest" description="Disordered" evidence="4">
    <location>
        <begin position="146"/>
        <end position="231"/>
    </location>
</feature>
<evidence type="ECO:0000313" key="8">
    <source>
        <dbReference type="Proteomes" id="UP001292094"/>
    </source>
</evidence>
<keyword evidence="3" id="KW-0393">Immunoglobulin domain</keyword>
<dbReference type="SUPFAM" id="SSF48726">
    <property type="entry name" value="Immunoglobulin"/>
    <property type="match status" value="2"/>
</dbReference>
<comment type="caution">
    <text evidence="7">The sequence shown here is derived from an EMBL/GenBank/DDBJ whole genome shotgun (WGS) entry which is preliminary data.</text>
</comment>
<feature type="compositionally biased region" description="Low complexity" evidence="4">
    <location>
        <begin position="203"/>
        <end position="216"/>
    </location>
</feature>
<dbReference type="PROSITE" id="PS50835">
    <property type="entry name" value="IG_LIKE"/>
    <property type="match status" value="1"/>
</dbReference>
<evidence type="ECO:0000256" key="1">
    <source>
        <dbReference type="ARBA" id="ARBA00022737"/>
    </source>
</evidence>
<dbReference type="EMBL" id="JAWZYT010003989">
    <property type="protein sequence ID" value="KAK4295825.1"/>
    <property type="molecule type" value="Genomic_DNA"/>
</dbReference>
<keyword evidence="2" id="KW-1015">Disulfide bond</keyword>
<sequence length="266" mass="30190">VSQLNGGILHLRQVSRTHMAAYLCIASNGVPPSVSKRITLDVEFAPQMHVPNQLVGAPESTDVELECFVEAHPKAITYWEHRDAMVMNTSRLITHTHHDHYKITMKLSIHDLQDSDFGMYKCISKNSIAETDGSITLNKTYRPTTPSYVRLRRPGHYYAEEDARNEEEEERKRRVEEEEERRREEVERRRAQDAERQRPEPYNNNNNNNINNNNNNLQNRVTTAPGGGVSGGGAGRVSPLPSLAILMLLLLLLMPLPLLRCSSLLS</sequence>
<dbReference type="Gene3D" id="2.60.40.10">
    <property type="entry name" value="Immunoglobulins"/>
    <property type="match status" value="2"/>
</dbReference>
<dbReference type="PANTHER" id="PTHR12231:SF253">
    <property type="entry name" value="DPR-INTERACTING PROTEIN ETA, ISOFORM B-RELATED"/>
    <property type="match status" value="1"/>
</dbReference>
<proteinExistence type="predicted"/>
<dbReference type="InterPro" id="IPR007110">
    <property type="entry name" value="Ig-like_dom"/>
</dbReference>
<evidence type="ECO:0000313" key="7">
    <source>
        <dbReference type="EMBL" id="KAK4295825.1"/>
    </source>
</evidence>
<keyword evidence="5" id="KW-0472">Membrane</keyword>
<dbReference type="Proteomes" id="UP001292094">
    <property type="component" value="Unassembled WGS sequence"/>
</dbReference>
<evidence type="ECO:0000256" key="3">
    <source>
        <dbReference type="ARBA" id="ARBA00023319"/>
    </source>
</evidence>
<protein>
    <recommendedName>
        <fullName evidence="6">Ig-like domain-containing protein</fullName>
    </recommendedName>
</protein>
<keyword evidence="5" id="KW-0812">Transmembrane</keyword>
<dbReference type="CDD" id="cd00096">
    <property type="entry name" value="Ig"/>
    <property type="match status" value="1"/>
</dbReference>
<dbReference type="GO" id="GO:0043005">
    <property type="term" value="C:neuron projection"/>
    <property type="evidence" value="ECO:0007669"/>
    <property type="project" value="TreeGrafter"/>
</dbReference>
<feature type="compositionally biased region" description="Basic and acidic residues" evidence="4">
    <location>
        <begin position="170"/>
        <end position="199"/>
    </location>
</feature>
<name>A0AAE1NVG5_9EUCA</name>
<dbReference type="Pfam" id="PF13927">
    <property type="entry name" value="Ig_3"/>
    <property type="match status" value="1"/>
</dbReference>
<dbReference type="InterPro" id="IPR036179">
    <property type="entry name" value="Ig-like_dom_sf"/>
</dbReference>
<evidence type="ECO:0000256" key="4">
    <source>
        <dbReference type="SAM" id="MobiDB-lite"/>
    </source>
</evidence>